<feature type="domain" description="CBM6" evidence="4">
    <location>
        <begin position="354"/>
        <end position="489"/>
    </location>
</feature>
<dbReference type="Gene3D" id="3.20.20.80">
    <property type="entry name" value="Glycosidases"/>
    <property type="match status" value="1"/>
</dbReference>
<dbReference type="AlphaFoldDB" id="A0A381RFL4"/>
<dbReference type="PANTHER" id="PTHR31297">
    <property type="entry name" value="GLUCAN ENDO-1,6-BETA-GLUCOSIDASE B"/>
    <property type="match status" value="1"/>
</dbReference>
<dbReference type="EMBL" id="UINC01001907">
    <property type="protein sequence ID" value="SUZ90592.1"/>
    <property type="molecule type" value="Genomic_DNA"/>
</dbReference>
<accession>A0A381RFL4</accession>
<reference evidence="5" key="1">
    <citation type="submission" date="2018-05" db="EMBL/GenBank/DDBJ databases">
        <authorList>
            <person name="Lanie J.A."/>
            <person name="Ng W.-L."/>
            <person name="Kazmierczak K.M."/>
            <person name="Andrzejewski T.M."/>
            <person name="Davidsen T.M."/>
            <person name="Wayne K.J."/>
            <person name="Tettelin H."/>
            <person name="Glass J.I."/>
            <person name="Rusch D."/>
            <person name="Podicherti R."/>
            <person name="Tsui H.-C.T."/>
            <person name="Winkler M.E."/>
        </authorList>
    </citation>
    <scope>NUCLEOTIDE SEQUENCE</scope>
</reference>
<dbReference type="InterPro" id="IPR050386">
    <property type="entry name" value="Glycosyl_hydrolase_5"/>
</dbReference>
<dbReference type="GO" id="GO:0009251">
    <property type="term" value="P:glucan catabolic process"/>
    <property type="evidence" value="ECO:0007669"/>
    <property type="project" value="TreeGrafter"/>
</dbReference>
<dbReference type="GO" id="GO:0008422">
    <property type="term" value="F:beta-glucosidase activity"/>
    <property type="evidence" value="ECO:0007669"/>
    <property type="project" value="TreeGrafter"/>
</dbReference>
<keyword evidence="3" id="KW-0326">Glycosidase</keyword>
<organism evidence="5">
    <name type="scientific">marine metagenome</name>
    <dbReference type="NCBI Taxonomy" id="408172"/>
    <lineage>
        <taxon>unclassified sequences</taxon>
        <taxon>metagenomes</taxon>
        <taxon>ecological metagenomes</taxon>
    </lineage>
</organism>
<sequence length="585" mass="66760">MSLIGEEKTDEFYQIYHQNYITEQDIAFIAEQGFNTLRIPFHYKYFSNEPWVFINDGFVIIDRILEWCREYQIYLMLDMHCAPGAQSKDLPADSDGINAGLWTSALNRNWATDIWQHIANYYADEPWIAGYDLINEPVLSDGFTSIDLRNFYIQIKTAIRMVDQNHLLFIEGNWYGNDFTSLTPPFDNNMGYSFHHYVGPSHQTSWVNNYLSMSDQYNVPLWVGEFGENSNHWFHYKVNLFEQHDIGWSSWNYKHNGSITPVMRVEVPESFQVILDYWNNTIQTITAEEVETGLMDLAEAYRFENCTQNKGLLHAMTHPDFEIVSSPYEAITIPATLEAVHYDMGANGVAYLDYTYEDPAKFSGDSESWNNGWAYRNDGVDIQTAQDTEGSSHNVGWLENGEWMYYTVDVSVGGVYQVLCRAASQNNNGLLAISIPAQSQEIIMEIPNTGGYQAWAWTEPDTMEIGPGPALISMMVYSGGFNLKDIQITLISGNNTLPDNFEILSYPNPFNSTTTFLIPDGVKFQRIKIIDVNGAIIQDSGTGPALRNAFWNGRNESDIPAVSGVYFYEIEISNQMYNGKMTLIR</sequence>
<dbReference type="InterPro" id="IPR008979">
    <property type="entry name" value="Galactose-bd-like_sf"/>
</dbReference>
<dbReference type="PANTHER" id="PTHR31297:SF13">
    <property type="entry name" value="PUTATIVE-RELATED"/>
    <property type="match status" value="1"/>
</dbReference>
<name>A0A381RFL4_9ZZZZ</name>
<proteinExistence type="predicted"/>
<dbReference type="SUPFAM" id="SSF49785">
    <property type="entry name" value="Galactose-binding domain-like"/>
    <property type="match status" value="1"/>
</dbReference>
<dbReference type="GO" id="GO:0030246">
    <property type="term" value="F:carbohydrate binding"/>
    <property type="evidence" value="ECO:0007669"/>
    <property type="project" value="InterPro"/>
</dbReference>
<dbReference type="SUPFAM" id="SSF51445">
    <property type="entry name" value="(Trans)glycosidases"/>
    <property type="match status" value="1"/>
</dbReference>
<dbReference type="InterPro" id="IPR001547">
    <property type="entry name" value="Glyco_hydro_5"/>
</dbReference>
<gene>
    <name evidence="5" type="ORF">METZ01_LOCUS43446</name>
</gene>
<dbReference type="SMART" id="SM00606">
    <property type="entry name" value="CBD_IV"/>
    <property type="match status" value="1"/>
</dbReference>
<keyword evidence="1" id="KW-0732">Signal</keyword>
<evidence type="ECO:0000313" key="5">
    <source>
        <dbReference type="EMBL" id="SUZ90592.1"/>
    </source>
</evidence>
<evidence type="ECO:0000256" key="2">
    <source>
        <dbReference type="ARBA" id="ARBA00022801"/>
    </source>
</evidence>
<dbReference type="Gene3D" id="2.60.120.260">
    <property type="entry name" value="Galactose-binding domain-like"/>
    <property type="match status" value="1"/>
</dbReference>
<dbReference type="InterPro" id="IPR006584">
    <property type="entry name" value="Cellulose-bd_IV"/>
</dbReference>
<evidence type="ECO:0000259" key="4">
    <source>
        <dbReference type="PROSITE" id="PS51175"/>
    </source>
</evidence>
<keyword evidence="2" id="KW-0378">Hydrolase</keyword>
<dbReference type="PROSITE" id="PS51175">
    <property type="entry name" value="CBM6"/>
    <property type="match status" value="1"/>
</dbReference>
<dbReference type="GO" id="GO:0005576">
    <property type="term" value="C:extracellular region"/>
    <property type="evidence" value="ECO:0007669"/>
    <property type="project" value="TreeGrafter"/>
</dbReference>
<dbReference type="Pfam" id="PF03422">
    <property type="entry name" value="CBM_6"/>
    <property type="match status" value="1"/>
</dbReference>
<dbReference type="InterPro" id="IPR017853">
    <property type="entry name" value="GH"/>
</dbReference>
<dbReference type="CDD" id="cd04080">
    <property type="entry name" value="CBM6_cellulase-like"/>
    <property type="match status" value="1"/>
</dbReference>
<dbReference type="GO" id="GO:0009986">
    <property type="term" value="C:cell surface"/>
    <property type="evidence" value="ECO:0007669"/>
    <property type="project" value="TreeGrafter"/>
</dbReference>
<dbReference type="NCBIfam" id="TIGR04183">
    <property type="entry name" value="Por_Secre_tail"/>
    <property type="match status" value="1"/>
</dbReference>
<dbReference type="InterPro" id="IPR026444">
    <property type="entry name" value="Secre_tail"/>
</dbReference>
<evidence type="ECO:0000256" key="3">
    <source>
        <dbReference type="ARBA" id="ARBA00023295"/>
    </source>
</evidence>
<dbReference type="InterPro" id="IPR005084">
    <property type="entry name" value="CBM6"/>
</dbReference>
<protein>
    <recommendedName>
        <fullName evidence="4">CBM6 domain-containing protein</fullName>
    </recommendedName>
</protein>
<evidence type="ECO:0000256" key="1">
    <source>
        <dbReference type="ARBA" id="ARBA00022729"/>
    </source>
</evidence>
<dbReference type="Pfam" id="PF00150">
    <property type="entry name" value="Cellulase"/>
    <property type="match status" value="1"/>
</dbReference>